<feature type="domain" description="Phosphoribulokinase/uridine kinase" evidence="1">
    <location>
        <begin position="22"/>
        <end position="196"/>
    </location>
</feature>
<dbReference type="RefSeq" id="WP_148946977.1">
    <property type="nucleotide sequence ID" value="NZ_VTEH01000008.1"/>
</dbReference>
<evidence type="ECO:0000313" key="3">
    <source>
        <dbReference type="Proteomes" id="UP000323317"/>
    </source>
</evidence>
<name>A0A5D4KCY4_9BACI</name>
<gene>
    <name evidence="2" type="ORF">FZC79_11575</name>
</gene>
<organism evidence="2 3">
    <name type="scientific">Rossellomorea vietnamensis</name>
    <dbReference type="NCBI Taxonomy" id="218284"/>
    <lineage>
        <taxon>Bacteria</taxon>
        <taxon>Bacillati</taxon>
        <taxon>Bacillota</taxon>
        <taxon>Bacilli</taxon>
        <taxon>Bacillales</taxon>
        <taxon>Bacillaceae</taxon>
        <taxon>Rossellomorea</taxon>
    </lineage>
</organism>
<dbReference type="AlphaFoldDB" id="A0A5D4KCY4"/>
<evidence type="ECO:0000259" key="1">
    <source>
        <dbReference type="Pfam" id="PF00485"/>
    </source>
</evidence>
<dbReference type="EMBL" id="VTEH01000008">
    <property type="protein sequence ID" value="TYR75052.1"/>
    <property type="molecule type" value="Genomic_DNA"/>
</dbReference>
<dbReference type="SUPFAM" id="SSF52540">
    <property type="entry name" value="P-loop containing nucleoside triphosphate hydrolases"/>
    <property type="match status" value="1"/>
</dbReference>
<dbReference type="GO" id="GO:0016301">
    <property type="term" value="F:kinase activity"/>
    <property type="evidence" value="ECO:0007669"/>
    <property type="project" value="InterPro"/>
</dbReference>
<proteinExistence type="predicted"/>
<sequence length="197" mass="23942">MEDHLQHLLQVVKEKKQAKRYILAIDGLSRAGKTTLTERFCQKLKDEDISHTTFHIDDHIVEKKKRYNTGRDEWFEYYFLQWDLHGIRNNFFEKLLLSKNFSLLFYDGLSDTHKKQMIDLPEECIIIVEGVFLQRQEWRGYLDFVVFLDCPKEIRFKRENEQTQRDLEKFRNRYWKAEDFYLKAVSPKQKADLVLQL</sequence>
<dbReference type="Proteomes" id="UP000323317">
    <property type="component" value="Unassembled WGS sequence"/>
</dbReference>
<dbReference type="GO" id="GO:0005524">
    <property type="term" value="F:ATP binding"/>
    <property type="evidence" value="ECO:0007669"/>
    <property type="project" value="InterPro"/>
</dbReference>
<accession>A0A5D4KCY4</accession>
<reference evidence="2 3" key="1">
    <citation type="submission" date="2019-08" db="EMBL/GenBank/DDBJ databases">
        <title>Bacillus genomes from the desert of Cuatro Cienegas, Coahuila.</title>
        <authorList>
            <person name="Olmedo-Alvarez G."/>
        </authorList>
    </citation>
    <scope>NUCLEOTIDE SEQUENCE [LARGE SCALE GENOMIC DNA]</scope>
    <source>
        <strain evidence="2 3">CH40_1T</strain>
    </source>
</reference>
<dbReference type="NCBIfam" id="NF005807">
    <property type="entry name" value="PRK07667.1"/>
    <property type="match status" value="1"/>
</dbReference>
<dbReference type="InterPro" id="IPR006083">
    <property type="entry name" value="PRK/URK"/>
</dbReference>
<dbReference type="Pfam" id="PF00485">
    <property type="entry name" value="PRK"/>
    <property type="match status" value="1"/>
</dbReference>
<dbReference type="InterPro" id="IPR027417">
    <property type="entry name" value="P-loop_NTPase"/>
</dbReference>
<evidence type="ECO:0000313" key="2">
    <source>
        <dbReference type="EMBL" id="TYR75052.1"/>
    </source>
</evidence>
<comment type="caution">
    <text evidence="2">The sequence shown here is derived from an EMBL/GenBank/DDBJ whole genome shotgun (WGS) entry which is preliminary data.</text>
</comment>
<dbReference type="Gene3D" id="3.40.50.300">
    <property type="entry name" value="P-loop containing nucleotide triphosphate hydrolases"/>
    <property type="match status" value="1"/>
</dbReference>
<protein>
    <recommendedName>
        <fullName evidence="1">Phosphoribulokinase/uridine kinase domain-containing protein</fullName>
    </recommendedName>
</protein>